<dbReference type="PANTHER" id="PTHR21461:SF69">
    <property type="entry name" value="GLYCOSYLTRANSFERASE FAMILY 92 PROTEIN"/>
    <property type="match status" value="1"/>
</dbReference>
<evidence type="ECO:0000313" key="10">
    <source>
        <dbReference type="Proteomes" id="UP001142489"/>
    </source>
</evidence>
<proteinExistence type="inferred from homology"/>
<evidence type="ECO:0000256" key="5">
    <source>
        <dbReference type="ARBA" id="ARBA00022692"/>
    </source>
</evidence>
<comment type="caution">
    <text evidence="9">The sequence shown here is derived from an EMBL/GenBank/DDBJ whole genome shotgun (WGS) entry which is preliminary data.</text>
</comment>
<evidence type="ECO:0000313" key="9">
    <source>
        <dbReference type="EMBL" id="KAJ7308023.1"/>
    </source>
</evidence>
<gene>
    <name evidence="9" type="ORF">JRQ81_008523</name>
</gene>
<dbReference type="GO" id="GO:0016757">
    <property type="term" value="F:glycosyltransferase activity"/>
    <property type="evidence" value="ECO:0007669"/>
    <property type="project" value="UniProtKB-UniRule"/>
</dbReference>
<comment type="similarity">
    <text evidence="2 8">Belongs to the glycosyltransferase 92 family.</text>
</comment>
<keyword evidence="5" id="KW-0812">Transmembrane</keyword>
<keyword evidence="3 8" id="KW-0328">Glycosyltransferase</keyword>
<dbReference type="PANTHER" id="PTHR21461">
    <property type="entry name" value="GLYCOSYLTRANSFERASE FAMILY 92 PROTEIN"/>
    <property type="match status" value="1"/>
</dbReference>
<dbReference type="GO" id="GO:0016020">
    <property type="term" value="C:membrane"/>
    <property type="evidence" value="ECO:0007669"/>
    <property type="project" value="UniProtKB-SubCell"/>
</dbReference>
<comment type="subcellular location">
    <subcellularLocation>
        <location evidence="1">Membrane</location>
        <topology evidence="1">Single-pass membrane protein</topology>
    </subcellularLocation>
</comment>
<name>A0A9Q0XAE9_9SAUR</name>
<keyword evidence="4 8" id="KW-0808">Transferase</keyword>
<dbReference type="InterPro" id="IPR008166">
    <property type="entry name" value="Glyco_transf_92"/>
</dbReference>
<evidence type="ECO:0000256" key="7">
    <source>
        <dbReference type="ARBA" id="ARBA00023136"/>
    </source>
</evidence>
<dbReference type="OrthoDB" id="2526284at2759"/>
<accession>A0A9Q0XAE9</accession>
<dbReference type="EC" id="2.4.1.-" evidence="8"/>
<keyword evidence="7" id="KW-0472">Membrane</keyword>
<dbReference type="EMBL" id="JAPFRF010000018">
    <property type="protein sequence ID" value="KAJ7308023.1"/>
    <property type="molecule type" value="Genomic_DNA"/>
</dbReference>
<dbReference type="Proteomes" id="UP001142489">
    <property type="component" value="Unassembled WGS sequence"/>
</dbReference>
<dbReference type="AlphaFoldDB" id="A0A9Q0XAE9"/>
<keyword evidence="10" id="KW-1185">Reference proteome</keyword>
<evidence type="ECO:0000256" key="2">
    <source>
        <dbReference type="ARBA" id="ARBA00007647"/>
    </source>
</evidence>
<dbReference type="Pfam" id="PF01697">
    <property type="entry name" value="Glyco_transf_92"/>
    <property type="match status" value="1"/>
</dbReference>
<dbReference type="GO" id="GO:0005737">
    <property type="term" value="C:cytoplasm"/>
    <property type="evidence" value="ECO:0007669"/>
    <property type="project" value="TreeGrafter"/>
</dbReference>
<sequence>MLNRWKPLIAGTSLFVILVLSFASYYWKRSAPLHKTYGTRKSYDPLCTGRLARDTITQLKNKHSLIIAPYFDHRKGTLVRVISIIHHKKVKELYCLFCCRKSGNVSAVKAEIEIHRDRFEFPYGTADLLCWEPQNCSPRYLSMQPSLELDLSQTPVFEIKNLNTETSSLEFTVCISTMFGDYNNVLQFIQSIEMYKILGAQKVIIYKTKCSPLMEKVLRYYVSEGTVEIVPWPIDLYLKPSSYWHHSMDAKDIGYYGQIAALNDCIYHNMYRSKYVLLTDADEIILPVKDVDWKSLMQRLQKENPGTGVFLFENHVFRNNVFAATSPFNFSSWSDVPGVNIFQHIFKEPNRKGDFNNKKMVVDPRKVIQTSVHSVLNMYGDPVEVSSDTAFLFHCRIPERKDLTDGSLVRDPIIWKYNTSLIANVNQVLQKSRILPADAKL</sequence>
<reference evidence="9" key="1">
    <citation type="journal article" date="2023" name="DNA Res.">
        <title>Chromosome-level genome assembly of Phrynocephalus forsythii using third-generation DNA sequencing and Hi-C analysis.</title>
        <authorList>
            <person name="Qi Y."/>
            <person name="Zhao W."/>
            <person name="Zhao Y."/>
            <person name="Niu C."/>
            <person name="Cao S."/>
            <person name="Zhang Y."/>
        </authorList>
    </citation>
    <scope>NUCLEOTIDE SEQUENCE</scope>
    <source>
        <tissue evidence="9">Muscle</tissue>
    </source>
</reference>
<evidence type="ECO:0000256" key="1">
    <source>
        <dbReference type="ARBA" id="ARBA00004167"/>
    </source>
</evidence>
<evidence type="ECO:0000256" key="8">
    <source>
        <dbReference type="RuleBase" id="RU366017"/>
    </source>
</evidence>
<organism evidence="9 10">
    <name type="scientific">Phrynocephalus forsythii</name>
    <dbReference type="NCBI Taxonomy" id="171643"/>
    <lineage>
        <taxon>Eukaryota</taxon>
        <taxon>Metazoa</taxon>
        <taxon>Chordata</taxon>
        <taxon>Craniata</taxon>
        <taxon>Vertebrata</taxon>
        <taxon>Euteleostomi</taxon>
        <taxon>Lepidosauria</taxon>
        <taxon>Squamata</taxon>
        <taxon>Bifurcata</taxon>
        <taxon>Unidentata</taxon>
        <taxon>Episquamata</taxon>
        <taxon>Toxicofera</taxon>
        <taxon>Iguania</taxon>
        <taxon>Acrodonta</taxon>
        <taxon>Agamidae</taxon>
        <taxon>Agaminae</taxon>
        <taxon>Phrynocephalus</taxon>
    </lineage>
</organism>
<evidence type="ECO:0000256" key="4">
    <source>
        <dbReference type="ARBA" id="ARBA00022679"/>
    </source>
</evidence>
<keyword evidence="6" id="KW-1133">Transmembrane helix</keyword>
<evidence type="ECO:0000256" key="3">
    <source>
        <dbReference type="ARBA" id="ARBA00022676"/>
    </source>
</evidence>
<protein>
    <recommendedName>
        <fullName evidence="8">Glycosyltransferase family 92 protein</fullName>
        <ecNumber evidence="8">2.4.1.-</ecNumber>
    </recommendedName>
</protein>
<evidence type="ECO:0000256" key="6">
    <source>
        <dbReference type="ARBA" id="ARBA00022989"/>
    </source>
</evidence>